<dbReference type="InterPro" id="IPR029058">
    <property type="entry name" value="AB_hydrolase_fold"/>
</dbReference>
<dbReference type="InterPro" id="IPR000073">
    <property type="entry name" value="AB_hydrolase_1"/>
</dbReference>
<keyword evidence="3" id="KW-1185">Reference proteome</keyword>
<name>A0ABY8WPK5_9ACTN</name>
<dbReference type="Pfam" id="PF00561">
    <property type="entry name" value="Abhydrolase_1"/>
    <property type="match status" value="1"/>
</dbReference>
<organism evidence="2 3">
    <name type="scientific">Actinoplanes oblitus</name>
    <dbReference type="NCBI Taxonomy" id="3040509"/>
    <lineage>
        <taxon>Bacteria</taxon>
        <taxon>Bacillati</taxon>
        <taxon>Actinomycetota</taxon>
        <taxon>Actinomycetes</taxon>
        <taxon>Micromonosporales</taxon>
        <taxon>Micromonosporaceae</taxon>
        <taxon>Actinoplanes</taxon>
    </lineage>
</organism>
<gene>
    <name evidence="2" type="ORF">ACTOB_002426</name>
</gene>
<dbReference type="RefSeq" id="WP_284920216.1">
    <property type="nucleotide sequence ID" value="NZ_CP126980.1"/>
</dbReference>
<dbReference type="SUPFAM" id="SSF53474">
    <property type="entry name" value="alpha/beta-Hydrolases"/>
    <property type="match status" value="1"/>
</dbReference>
<keyword evidence="2" id="KW-0378">Hydrolase</keyword>
<feature type="domain" description="AB hydrolase-1" evidence="1">
    <location>
        <begin position="37"/>
        <end position="134"/>
    </location>
</feature>
<dbReference type="EMBL" id="CP126980">
    <property type="protein sequence ID" value="WIM98810.1"/>
    <property type="molecule type" value="Genomic_DNA"/>
</dbReference>
<accession>A0ABY8WPK5</accession>
<dbReference type="Gene3D" id="3.40.50.1820">
    <property type="entry name" value="alpha/beta hydrolase"/>
    <property type="match status" value="1"/>
</dbReference>
<dbReference type="GO" id="GO:0016787">
    <property type="term" value="F:hydrolase activity"/>
    <property type="evidence" value="ECO:0007669"/>
    <property type="project" value="UniProtKB-KW"/>
</dbReference>
<reference evidence="2 3" key="1">
    <citation type="submission" date="2023-06" db="EMBL/GenBank/DDBJ databases">
        <authorList>
            <person name="Yushchuk O."/>
            <person name="Binda E."/>
            <person name="Ruckert-Reed C."/>
            <person name="Fedorenko V."/>
            <person name="Kalinowski J."/>
            <person name="Marinelli F."/>
        </authorList>
    </citation>
    <scope>NUCLEOTIDE SEQUENCE [LARGE SCALE GENOMIC DNA]</scope>
    <source>
        <strain evidence="2 3">NRRL 3884</strain>
    </source>
</reference>
<protein>
    <submittedName>
        <fullName evidence="2">Alpha/beta hydrolase</fullName>
    </submittedName>
</protein>
<evidence type="ECO:0000259" key="1">
    <source>
        <dbReference type="Pfam" id="PF00561"/>
    </source>
</evidence>
<dbReference type="Proteomes" id="UP001240150">
    <property type="component" value="Chromosome"/>
</dbReference>
<evidence type="ECO:0000313" key="2">
    <source>
        <dbReference type="EMBL" id="WIM98810.1"/>
    </source>
</evidence>
<sequence length="282" mass="29896">MTQTRNASVRVPGARIHYQVDGSGPVLVVGQSGDGDADRSRDLVAGLTGRFTVVTWDRRGLSRSVCDDPAAPVTMREHAGDLMAVLDEVTDRPVLMLGLSVGAVLGMHVLRAYPERVACLVAHEPIALRLLEPAAEARARRDLTAVLETHRRAGWRAAAGRVAAVLGIDPRGQETEPGISAFPFDERRAANFEYFLGRDLDAALTDDLRASDLPAGAPIVPAVGERSPADGFDHRAALALAGHLGVPAERFPGGHNGNLTHPRAFAARLLDVLGARSLIVAG</sequence>
<evidence type="ECO:0000313" key="3">
    <source>
        <dbReference type="Proteomes" id="UP001240150"/>
    </source>
</evidence>
<proteinExistence type="predicted"/>